<comment type="pathway">
    <text evidence="2">Protein modification; protein lipoylation via exogenous pathway; protein N(6)-(lipoyl)lysine from lipoate: step 1/2.</text>
</comment>
<keyword evidence="10" id="KW-1185">Reference proteome</keyword>
<keyword evidence="4 9" id="KW-0436">Ligase</keyword>
<evidence type="ECO:0000256" key="1">
    <source>
        <dbReference type="ARBA" id="ARBA00005085"/>
    </source>
</evidence>
<evidence type="ECO:0000256" key="4">
    <source>
        <dbReference type="ARBA" id="ARBA00022598"/>
    </source>
</evidence>
<evidence type="ECO:0000259" key="8">
    <source>
        <dbReference type="PROSITE" id="PS51733"/>
    </source>
</evidence>
<dbReference type="EC" id="6.3.1.20" evidence="3"/>
<dbReference type="InterPro" id="IPR045864">
    <property type="entry name" value="aa-tRNA-synth_II/BPL/LPL"/>
</dbReference>
<evidence type="ECO:0000313" key="10">
    <source>
        <dbReference type="Proteomes" id="UP001500339"/>
    </source>
</evidence>
<dbReference type="SUPFAM" id="SSF55681">
    <property type="entry name" value="Class II aaRS and biotin synthetases"/>
    <property type="match status" value="1"/>
</dbReference>
<feature type="domain" description="BPL/LPL catalytic" evidence="8">
    <location>
        <begin position="30"/>
        <end position="213"/>
    </location>
</feature>
<dbReference type="SUPFAM" id="SSF82649">
    <property type="entry name" value="SufE/NifU"/>
    <property type="match status" value="1"/>
</dbReference>
<dbReference type="InterPro" id="IPR004143">
    <property type="entry name" value="BPL_LPL_catalytic"/>
</dbReference>
<dbReference type="CDD" id="cd16443">
    <property type="entry name" value="LplA"/>
    <property type="match status" value="1"/>
</dbReference>
<proteinExistence type="predicted"/>
<dbReference type="Pfam" id="PF10437">
    <property type="entry name" value="Lip_prot_lig_C"/>
    <property type="match status" value="1"/>
</dbReference>
<dbReference type="Gene3D" id="3.30.390.50">
    <property type="entry name" value="CO dehydrogenase flavoprotein, C-terminal domain"/>
    <property type="match status" value="1"/>
</dbReference>
<accession>A0ABN1J391</accession>
<name>A0ABN1J391_9CLOT</name>
<evidence type="ECO:0000256" key="7">
    <source>
        <dbReference type="ARBA" id="ARBA00048037"/>
    </source>
</evidence>
<reference evidence="9 10" key="1">
    <citation type="journal article" date="2019" name="Int. J. Syst. Evol. Microbiol.">
        <title>The Global Catalogue of Microorganisms (GCM) 10K type strain sequencing project: providing services to taxonomists for standard genome sequencing and annotation.</title>
        <authorList>
            <consortium name="The Broad Institute Genomics Platform"/>
            <consortium name="The Broad Institute Genome Sequencing Center for Infectious Disease"/>
            <person name="Wu L."/>
            <person name="Ma J."/>
        </authorList>
    </citation>
    <scope>NUCLEOTIDE SEQUENCE [LARGE SCALE GENOMIC DNA]</scope>
    <source>
        <strain evidence="9 10">JCM 1405</strain>
    </source>
</reference>
<evidence type="ECO:0000313" key="9">
    <source>
        <dbReference type="EMBL" id="GAA0727470.1"/>
    </source>
</evidence>
<keyword evidence="5" id="KW-0547">Nucleotide-binding</keyword>
<dbReference type="Proteomes" id="UP001500339">
    <property type="component" value="Unassembled WGS sequence"/>
</dbReference>
<dbReference type="PANTHER" id="PTHR12561">
    <property type="entry name" value="LIPOATE-PROTEIN LIGASE"/>
    <property type="match status" value="1"/>
</dbReference>
<evidence type="ECO:0000256" key="5">
    <source>
        <dbReference type="ARBA" id="ARBA00022741"/>
    </source>
</evidence>
<dbReference type="InterPro" id="IPR019491">
    <property type="entry name" value="Lipoate_protein_ligase_C"/>
</dbReference>
<dbReference type="InterPro" id="IPR004562">
    <property type="entry name" value="LipoylTrfase_LipoateP_Ligase"/>
</dbReference>
<dbReference type="Pfam" id="PF21948">
    <property type="entry name" value="LplA-B_cat"/>
    <property type="match status" value="1"/>
</dbReference>
<evidence type="ECO:0000256" key="2">
    <source>
        <dbReference type="ARBA" id="ARBA00005124"/>
    </source>
</evidence>
<comment type="catalytic activity">
    <reaction evidence="7">
        <text>L-lysyl-[lipoyl-carrier protein] + (R)-lipoate + ATP = N(6)-[(R)-lipoyl]-L-lysyl-[lipoyl-carrier protein] + AMP + diphosphate + H(+)</text>
        <dbReference type="Rhea" id="RHEA:49288"/>
        <dbReference type="Rhea" id="RHEA-COMP:10500"/>
        <dbReference type="Rhea" id="RHEA-COMP:10502"/>
        <dbReference type="ChEBI" id="CHEBI:15378"/>
        <dbReference type="ChEBI" id="CHEBI:29969"/>
        <dbReference type="ChEBI" id="CHEBI:30616"/>
        <dbReference type="ChEBI" id="CHEBI:33019"/>
        <dbReference type="ChEBI" id="CHEBI:83088"/>
        <dbReference type="ChEBI" id="CHEBI:83099"/>
        <dbReference type="ChEBI" id="CHEBI:456215"/>
        <dbReference type="EC" id="6.3.1.20"/>
    </reaction>
</comment>
<dbReference type="Gene3D" id="3.30.930.10">
    <property type="entry name" value="Bira Bifunctional Protein, Domain 2"/>
    <property type="match status" value="1"/>
</dbReference>
<sequence>MISKRRVIISKSFNPYFNLSLEEYLLNNIDENEIILYLWRNENTVVIGRNQNPWKECNLEKVSEINGKVARRLSGGGAVYHDLGNLNFTFLTEEKNEDLNKQLEVIIESLKNIGIESSFSGRNDILVDGKKISGNAFYWDNDKYYHHGTLLYEVNIEKLTGILTPSTHKLTSKGIDSVKSRVANLKEYKKDLTIEELMESLIEAFKFKYGDISSIQYLHERDLSINHLMLKYSSSDWIYGDSPDFEVSMDKATSEGKVEINISMEDGNINGCKIYTDSLFTKEFEIIENLLKGCAFDRTSMVRVLEDKRGLFSAKGIEILNLVKAIIEENVLEVI</sequence>
<dbReference type="EMBL" id="BAAACF010000003">
    <property type="protein sequence ID" value="GAA0727470.1"/>
    <property type="molecule type" value="Genomic_DNA"/>
</dbReference>
<gene>
    <name evidence="9" type="ORF">GCM10008905_25090</name>
</gene>
<evidence type="ECO:0000256" key="3">
    <source>
        <dbReference type="ARBA" id="ARBA00012367"/>
    </source>
</evidence>
<evidence type="ECO:0000256" key="6">
    <source>
        <dbReference type="ARBA" id="ARBA00022840"/>
    </source>
</evidence>
<dbReference type="PANTHER" id="PTHR12561:SF3">
    <property type="entry name" value="LIPOYLTRANSFERASE 1, MITOCHONDRIAL"/>
    <property type="match status" value="1"/>
</dbReference>
<dbReference type="GO" id="GO:0016874">
    <property type="term" value="F:ligase activity"/>
    <property type="evidence" value="ECO:0007669"/>
    <property type="project" value="UniProtKB-KW"/>
</dbReference>
<dbReference type="RefSeq" id="WP_343770174.1">
    <property type="nucleotide sequence ID" value="NZ_BAAACF010000003.1"/>
</dbReference>
<organism evidence="9 10">
    <name type="scientific">Clostridium malenominatum</name>
    <dbReference type="NCBI Taxonomy" id="1539"/>
    <lineage>
        <taxon>Bacteria</taxon>
        <taxon>Bacillati</taxon>
        <taxon>Bacillota</taxon>
        <taxon>Clostridia</taxon>
        <taxon>Eubacteriales</taxon>
        <taxon>Clostridiaceae</taxon>
        <taxon>Clostridium</taxon>
    </lineage>
</organism>
<comment type="pathway">
    <text evidence="1">Protein modification; protein lipoylation via exogenous pathway; protein N(6)-(lipoyl)lysine from lipoate: step 2/2.</text>
</comment>
<comment type="caution">
    <text evidence="9">The sequence shown here is derived from an EMBL/GenBank/DDBJ whole genome shotgun (WGS) entry which is preliminary data.</text>
</comment>
<keyword evidence="6" id="KW-0067">ATP-binding</keyword>
<dbReference type="NCBIfam" id="TIGR00545">
    <property type="entry name" value="lipoyltrans"/>
    <property type="match status" value="1"/>
</dbReference>
<dbReference type="PROSITE" id="PS51733">
    <property type="entry name" value="BPL_LPL_CATALYTIC"/>
    <property type="match status" value="1"/>
</dbReference>
<protein>
    <recommendedName>
        <fullName evidence="3">lipoate--protein ligase</fullName>
        <ecNumber evidence="3">6.3.1.20</ecNumber>
    </recommendedName>
</protein>